<dbReference type="InterPro" id="IPR001138">
    <property type="entry name" value="Zn2Cys6_DnaBD"/>
</dbReference>
<organism evidence="5 6">
    <name type="scientific">Sclerotinia sclerotiorum (strain ATCC 18683 / 1980 / Ss-1)</name>
    <name type="common">White mold</name>
    <name type="synonym">Whetzelinia sclerotiorum</name>
    <dbReference type="NCBI Taxonomy" id="665079"/>
    <lineage>
        <taxon>Eukaryota</taxon>
        <taxon>Fungi</taxon>
        <taxon>Dikarya</taxon>
        <taxon>Ascomycota</taxon>
        <taxon>Pezizomycotina</taxon>
        <taxon>Leotiomycetes</taxon>
        <taxon>Helotiales</taxon>
        <taxon>Sclerotiniaceae</taxon>
        <taxon>Sclerotinia</taxon>
    </lineage>
</organism>
<dbReference type="GO" id="GO:0000981">
    <property type="term" value="F:DNA-binding transcription factor activity, RNA polymerase II-specific"/>
    <property type="evidence" value="ECO:0007669"/>
    <property type="project" value="InterPro"/>
</dbReference>
<dbReference type="InterPro" id="IPR021858">
    <property type="entry name" value="Fun_TF"/>
</dbReference>
<feature type="compositionally biased region" description="Low complexity" evidence="3">
    <location>
        <begin position="98"/>
        <end position="114"/>
    </location>
</feature>
<sequence>MDNTTSGSNAIADTNLSLAIRSNRGCWTCRIRKKKCDELQPGCSRCADVNVECRYGPKPKWIDDPKFGKIELERIKAIVAASANKKRAAFRARKTSNPTSSLLKSTPKSSSTTKNPGKESKLSSIDNVVSKSTNMEMVHDKTIEPKSSLFPKWIEDQEASLMMHYLDHVFFIQFRFHTPSLSSGRGWLLSLLIRTKPLYHAALSLSAFHRQSLLVEQESGQAEIDYLHELRHHHDLTLKELRNFIQSNNKNVSEQGAFDGNIQILACMIQLISFELFHGGVSNWQVHLRAASELILILHEVSNGGIPSSETSLISSQCFNHPYAHSLESITSGITVSRDSAALDFFTGAIIWMDALSCVSTGSHPWLSEFHNRLLSAKKSDSSKPDPSKCDHKIQLPSIMGCENWAMIMISEIAWLGTWRKKHEEEKTININFNQQLLITEQNIRSRLESKNSETLKNLTALRAIHHGSPPHYHTHLYNKHTIYIITHIFASTALIYLQMAITDTIIPADIDILLHNTINAMRMIPDPQMFRGLVWPLAVAGCLASAKTDQDFFKEVIRGVLVDGCTSSFGNLRSVLGVLERAWELQREGGGGLVDCTRTIEVMGVCVLLV</sequence>
<evidence type="ECO:0000256" key="2">
    <source>
        <dbReference type="ARBA" id="ARBA00023242"/>
    </source>
</evidence>
<dbReference type="PANTHER" id="PTHR37534">
    <property type="entry name" value="TRANSCRIPTIONAL ACTIVATOR PROTEIN UGA3"/>
    <property type="match status" value="1"/>
</dbReference>
<accession>A0A1D9Q1A5</accession>
<dbReference type="InterPro" id="IPR036864">
    <property type="entry name" value="Zn2-C6_fun-type_DNA-bd_sf"/>
</dbReference>
<dbReference type="AlphaFoldDB" id="A0A1D9Q1A5"/>
<comment type="subcellular location">
    <subcellularLocation>
        <location evidence="1">Nucleus</location>
    </subcellularLocation>
</comment>
<dbReference type="Pfam" id="PF11951">
    <property type="entry name" value="Fungal_trans_2"/>
    <property type="match status" value="1"/>
</dbReference>
<keyword evidence="2" id="KW-0539">Nucleus</keyword>
<dbReference type="Proteomes" id="UP000177798">
    <property type="component" value="Chromosome 3"/>
</dbReference>
<reference evidence="6" key="1">
    <citation type="journal article" date="2017" name="Genome Biol. Evol.">
        <title>The complete genome sequence of the phytopathogenic fungus Sclerotinia sclerotiorum reveals insights into the genome architecture of broad host range pathogens.</title>
        <authorList>
            <person name="Derbyshire M."/>
            <person name="Denton-Giles M."/>
            <person name="Hegedus D."/>
            <person name="Seifbarghy S."/>
            <person name="Rollins J."/>
            <person name="van Kan J."/>
            <person name="Seidl M.F."/>
            <person name="Faino L."/>
            <person name="Mbengue M."/>
            <person name="Navaud O."/>
            <person name="Raffaele S."/>
            <person name="Hammond-Kosack K."/>
            <person name="Heard S."/>
            <person name="Oliver R."/>
        </authorList>
    </citation>
    <scope>NUCLEOTIDE SEQUENCE [LARGE SCALE GENOMIC DNA]</scope>
    <source>
        <strain evidence="6">ATCC 18683 / 1980 / Ss-1</strain>
    </source>
</reference>
<evidence type="ECO:0000313" key="6">
    <source>
        <dbReference type="Proteomes" id="UP000177798"/>
    </source>
</evidence>
<dbReference type="PROSITE" id="PS00463">
    <property type="entry name" value="ZN2_CY6_FUNGAL_1"/>
    <property type="match status" value="1"/>
</dbReference>
<dbReference type="GO" id="GO:0005634">
    <property type="term" value="C:nucleus"/>
    <property type="evidence" value="ECO:0007669"/>
    <property type="project" value="UniProtKB-SubCell"/>
</dbReference>
<dbReference type="CDD" id="cd00067">
    <property type="entry name" value="GAL4"/>
    <property type="match status" value="1"/>
</dbReference>
<feature type="region of interest" description="Disordered" evidence="3">
    <location>
        <begin position="89"/>
        <end position="126"/>
    </location>
</feature>
<dbReference type="SMART" id="SM00066">
    <property type="entry name" value="GAL4"/>
    <property type="match status" value="1"/>
</dbReference>
<name>A0A1D9Q1A5_SCLS1</name>
<evidence type="ECO:0000259" key="4">
    <source>
        <dbReference type="PROSITE" id="PS50048"/>
    </source>
</evidence>
<proteinExistence type="predicted"/>
<dbReference type="Pfam" id="PF00172">
    <property type="entry name" value="Zn_clus"/>
    <property type="match status" value="1"/>
</dbReference>
<feature type="domain" description="Zn(2)-C6 fungal-type" evidence="4">
    <location>
        <begin position="25"/>
        <end position="55"/>
    </location>
</feature>
<dbReference type="Gene3D" id="4.10.240.10">
    <property type="entry name" value="Zn(2)-C6 fungal-type DNA-binding domain"/>
    <property type="match status" value="1"/>
</dbReference>
<dbReference type="PANTHER" id="PTHR37534:SF26">
    <property type="entry name" value="TRANSCRIPTION FACTOR, PUTATIVE-RELATED"/>
    <property type="match status" value="1"/>
</dbReference>
<dbReference type="EMBL" id="CP017816">
    <property type="protein sequence ID" value="APA08333.1"/>
    <property type="molecule type" value="Genomic_DNA"/>
</dbReference>
<dbReference type="PROSITE" id="PS50048">
    <property type="entry name" value="ZN2_CY6_FUNGAL_2"/>
    <property type="match status" value="1"/>
</dbReference>
<dbReference type="SUPFAM" id="SSF57701">
    <property type="entry name" value="Zn2/Cys6 DNA-binding domain"/>
    <property type="match status" value="1"/>
</dbReference>
<evidence type="ECO:0000256" key="3">
    <source>
        <dbReference type="SAM" id="MobiDB-lite"/>
    </source>
</evidence>
<dbReference type="GO" id="GO:0008270">
    <property type="term" value="F:zinc ion binding"/>
    <property type="evidence" value="ECO:0007669"/>
    <property type="project" value="InterPro"/>
</dbReference>
<dbReference type="VEuPathDB" id="FungiDB:sscle_03g031030"/>
<evidence type="ECO:0000256" key="1">
    <source>
        <dbReference type="ARBA" id="ARBA00004123"/>
    </source>
</evidence>
<evidence type="ECO:0000313" key="5">
    <source>
        <dbReference type="EMBL" id="APA08333.1"/>
    </source>
</evidence>
<dbReference type="OrthoDB" id="5213892at2759"/>
<protein>
    <recommendedName>
        <fullName evidence="4">Zn(2)-C6 fungal-type domain-containing protein</fullName>
    </recommendedName>
</protein>
<gene>
    <name evidence="5" type="ORF">sscle_03g031030</name>
</gene>